<evidence type="ECO:0000259" key="1">
    <source>
        <dbReference type="SMART" id="SM00233"/>
    </source>
</evidence>
<proteinExistence type="predicted"/>
<dbReference type="InterPro" id="IPR001849">
    <property type="entry name" value="PH_domain"/>
</dbReference>
<dbReference type="InterPro" id="IPR011993">
    <property type="entry name" value="PH-like_dom_sf"/>
</dbReference>
<dbReference type="Gene3D" id="2.30.29.30">
    <property type="entry name" value="Pleckstrin-homology domain (PH domain)/Phosphotyrosine-binding domain (PTB)"/>
    <property type="match status" value="1"/>
</dbReference>
<organism evidence="2">
    <name type="scientific">Haptolina ericina</name>
    <dbReference type="NCBI Taxonomy" id="156174"/>
    <lineage>
        <taxon>Eukaryota</taxon>
        <taxon>Haptista</taxon>
        <taxon>Haptophyta</taxon>
        <taxon>Prymnesiophyceae</taxon>
        <taxon>Prymnesiales</taxon>
        <taxon>Prymnesiaceae</taxon>
        <taxon>Haptolina</taxon>
    </lineage>
</organism>
<dbReference type="SMART" id="SM00233">
    <property type="entry name" value="PH"/>
    <property type="match status" value="2"/>
</dbReference>
<dbReference type="SUPFAM" id="SSF50729">
    <property type="entry name" value="PH domain-like"/>
    <property type="match status" value="1"/>
</dbReference>
<accession>A0A7S3EUZ0</accession>
<protein>
    <recommendedName>
        <fullName evidence="1">PH domain-containing protein</fullName>
    </recommendedName>
</protein>
<name>A0A7S3EUZ0_9EUKA</name>
<dbReference type="EMBL" id="HBHX01013850">
    <property type="protein sequence ID" value="CAE0107072.1"/>
    <property type="molecule type" value="Transcribed_RNA"/>
</dbReference>
<reference evidence="2" key="1">
    <citation type="submission" date="2021-01" db="EMBL/GenBank/DDBJ databases">
        <authorList>
            <person name="Corre E."/>
            <person name="Pelletier E."/>
            <person name="Niang G."/>
            <person name="Scheremetjew M."/>
            <person name="Finn R."/>
            <person name="Kale V."/>
            <person name="Holt S."/>
            <person name="Cochrane G."/>
            <person name="Meng A."/>
            <person name="Brown T."/>
            <person name="Cohen L."/>
        </authorList>
    </citation>
    <scope>NUCLEOTIDE SEQUENCE</scope>
    <source>
        <strain evidence="2">CCMP281</strain>
    </source>
</reference>
<feature type="domain" description="PH" evidence="1">
    <location>
        <begin position="127"/>
        <end position="258"/>
    </location>
</feature>
<evidence type="ECO:0000313" key="2">
    <source>
        <dbReference type="EMBL" id="CAE0107072.1"/>
    </source>
</evidence>
<dbReference type="AlphaFoldDB" id="A0A7S3EUZ0"/>
<feature type="domain" description="PH" evidence="1">
    <location>
        <begin position="5"/>
        <end position="113"/>
    </location>
</feature>
<sequence>MELLASNRAQFVFLASIDDELVRVWYVLYTTEFHFFSAQQKDGNDMKSPTMTLPISDLANSRPAKGRGYYENIIHLETRGDDKREADTIHAQAQSQNEMRRLLSALNAHCIKAEPDDDFERAWPKTVILAGWLWQKIPTSLAKSKELSQANARVASVDGIWWRHCWIVLESGLKNSGSTVRTAQLTGYLSDVETEIAEWVISLAEVTSVSITARTIGGNSIDSCVTLASEEQHWVLATKSEADAKEWAALLNQHVGTRHIHDLTRVASRVGGVVM</sequence>
<gene>
    <name evidence="2" type="ORF">HERI1096_LOCUS7731</name>
</gene>